<dbReference type="PANTHER" id="PTHR21512:SF5">
    <property type="entry name" value="TRAFFICKING PROTEIN PARTICLE COMPLEX SUBUNIT 9"/>
    <property type="match status" value="1"/>
</dbReference>
<dbReference type="EMBL" id="JADGJQ010000008">
    <property type="protein sequence ID" value="KAJ3182779.1"/>
    <property type="molecule type" value="Genomic_DNA"/>
</dbReference>
<feature type="domain" description="Trs120/TRAPPC9 TPR region" evidence="5">
    <location>
        <begin position="470"/>
        <end position="726"/>
    </location>
</feature>
<dbReference type="InterPro" id="IPR013935">
    <property type="entry name" value="Trs120_TRAPPC9"/>
</dbReference>
<protein>
    <submittedName>
        <fullName evidence="8">Uncharacterized protein</fullName>
    </submittedName>
</protein>
<dbReference type="InterPro" id="IPR058564">
    <property type="entry name" value="TPR_TRAPPC9_Trs120"/>
</dbReference>
<dbReference type="Proteomes" id="UP001212152">
    <property type="component" value="Unassembled WGS sequence"/>
</dbReference>
<dbReference type="InterPro" id="IPR058563">
    <property type="entry name" value="Trs120_TRAPPC9_N"/>
</dbReference>
<proteinExistence type="predicted"/>
<comment type="caution">
    <text evidence="8">The sequence shown here is derived from an EMBL/GenBank/DDBJ whole genome shotgun (WGS) entry which is preliminary data.</text>
</comment>
<keyword evidence="9" id="KW-1185">Reference proteome</keyword>
<evidence type="ECO:0000259" key="5">
    <source>
        <dbReference type="Pfam" id="PF26251"/>
    </source>
</evidence>
<dbReference type="InterPro" id="IPR058565">
    <property type="entry name" value="Ig_TRAPPC9_Trs120_1st"/>
</dbReference>
<comment type="subcellular location">
    <subcellularLocation>
        <location evidence="1">Golgi apparatus</location>
    </subcellularLocation>
</comment>
<dbReference type="Pfam" id="PF26280">
    <property type="entry name" value="Ig_TRAPPC9-Trs120_2nd"/>
    <property type="match status" value="2"/>
</dbReference>
<sequence>MTDQLPVALLRPSHIRVLLVPIHPIRKDTFRQYVDTISAFAVVSTGDLTKPDSTKATSKFSQQMYEHDGYLHMNYVTFYDKDHAPLEEMQPWRQIVAVVGVMHCQQVTSIGEGGKRFQSILNRYPAVLASRCFAFEPTEQQADDTRGCIMIPDDPKKLSFYLQTQINDLANELMVAFGNMAAHAEKRPMINGPLLTSPLILPLSTSAAPSPIGNSASPSALHAAQSATSLISSPHGASLPSAGVREASAPALMPQDSATSMLGNIFAPDKTKKRTPARAQKIVGDLFLLAGRLDLAISSYSTALEAMKAMADYQWQACTMESYYCALLLSLLAKTGAWPPPENTDNASFMSDDGALPALFTRQPLKPPTYATLFEAARINAQFRALICDIPERYREIVTLYEKACAPGQQGYYPHFQTQACLTIAKFLAAMWLNKFNGPITGGAGILLYTPESKGIADIATNMGLQPARQAGAGAAGGTGSSGPASDKDRIVLNGGLGCSRVDVSSWAMKAWGLGIEYLTLSDQIRCVTGITTAYALVGLRKKHAFFLRQTALLLAANLRGPQRARMGSLPDIAEAPDVRVGRATVAARGGPLESGSLLECMDIVCKAYGAGQLGGGADVDGPMTLYDDENDDWVDAYFDESDLDVSSIDDTGTHRYIRPTAPLTRVRYGWPDLQISALKETIEMAETVGAQAVLVNTALRLLHRLHRYLNENEQHNVLDTLEAASASLGPQFSLPPGSYTCRVPVLRRVEVLRQGLTEVPYPHPRGLLSGKVTAAADEKKDPFLYNPFADKGKSAKRDLGRSVLLVAGELAFFDVTFANPFLFDLDVDDLALHTSGVAFDPVPRPSAPIPAQARAHTIRLAGTPRESGTLEIRGVSAKLFGGLRVEIECLSRLIENPKVRTKDGHRRPQDETARFGKRVTDLKPASKGDDAPLPPWSIPISVIPAQPVLQIVKDVTGGGAQASRMLFAGERTAFPLRLENIGQTVVDFVTVGMLESYVDPAAPGAAGSEMALEEPEDVYERDVHWRSVRALWVEKDARRTASGGGGGLAGGPPVLGDAVVERLDMRLAPGESAEVWIGVFGKLGCTGGTITVSYASTDASPADSPTFHTRVLVQPVHVTVTRSLHPLTMDVLLLTDRRDFVGSTDEGAGGQHRDMSLEELTVDVGGEEDEREDSGKRPKDDYCLFVLDLRNFWRGVFEVVFEVFDDPESAAPSYETRTVIHSGVTKRIHLPVQRLLLPASQTSQRIPEPSWKQFVVGKTRKRAPREEHARRTWFWYREELLRRVRVRWHASGNRAGTVPLRALKLGPEMGAALRQQRVAVDVDVAGRVAAGQQHRWSVKVWEEVTLVWTVRNMTDRQILPLLRVLPTRNPPPLTSGGGGASAAVAITTSDSSPADLSLSPRHVSAAVTNVIPAAPLTAVLPPVPPGSSVSHTLPLLATGSGAVCFLWTVEDLDAADAAAGEGAWCGGEDVVLTVI</sequence>
<gene>
    <name evidence="8" type="ORF">HDU87_008118</name>
</gene>
<evidence type="ECO:0000256" key="1">
    <source>
        <dbReference type="ARBA" id="ARBA00004555"/>
    </source>
</evidence>
<evidence type="ECO:0000259" key="6">
    <source>
        <dbReference type="Pfam" id="PF26254"/>
    </source>
</evidence>
<feature type="domain" description="Trs120/TRAPPC9 N-terminal" evidence="4">
    <location>
        <begin position="9"/>
        <end position="329"/>
    </location>
</feature>
<feature type="region of interest" description="Disordered" evidence="3">
    <location>
        <begin position="901"/>
        <end position="931"/>
    </location>
</feature>
<dbReference type="InterPro" id="IPR058567">
    <property type="entry name" value="Ig_TRAPPC9_Trs120_3rd"/>
</dbReference>
<evidence type="ECO:0000313" key="9">
    <source>
        <dbReference type="Proteomes" id="UP001212152"/>
    </source>
</evidence>
<name>A0AAD5XPR7_9FUNG</name>
<evidence type="ECO:0000313" key="8">
    <source>
        <dbReference type="EMBL" id="KAJ3182779.1"/>
    </source>
</evidence>
<dbReference type="PANTHER" id="PTHR21512">
    <property type="entry name" value="TRAFFICKING PROTEIN PARTICLE COMPLEX SUBUNIT 9"/>
    <property type="match status" value="1"/>
</dbReference>
<evidence type="ECO:0000256" key="2">
    <source>
        <dbReference type="ARBA" id="ARBA00023034"/>
    </source>
</evidence>
<reference evidence="8" key="1">
    <citation type="submission" date="2020-05" db="EMBL/GenBank/DDBJ databases">
        <title>Phylogenomic resolution of chytrid fungi.</title>
        <authorList>
            <person name="Stajich J.E."/>
            <person name="Amses K."/>
            <person name="Simmons R."/>
            <person name="Seto K."/>
            <person name="Myers J."/>
            <person name="Bonds A."/>
            <person name="Quandt C.A."/>
            <person name="Barry K."/>
            <person name="Liu P."/>
            <person name="Grigoriev I."/>
            <person name="Longcore J.E."/>
            <person name="James T.Y."/>
        </authorList>
    </citation>
    <scope>NUCLEOTIDE SEQUENCE</scope>
    <source>
        <strain evidence="8">JEL0379</strain>
    </source>
</reference>
<dbReference type="GO" id="GO:0005802">
    <property type="term" value="C:trans-Golgi network"/>
    <property type="evidence" value="ECO:0007669"/>
    <property type="project" value="TreeGrafter"/>
</dbReference>
<organism evidence="8 9">
    <name type="scientific">Geranomyces variabilis</name>
    <dbReference type="NCBI Taxonomy" id="109894"/>
    <lineage>
        <taxon>Eukaryota</taxon>
        <taxon>Fungi</taxon>
        <taxon>Fungi incertae sedis</taxon>
        <taxon>Chytridiomycota</taxon>
        <taxon>Chytridiomycota incertae sedis</taxon>
        <taxon>Chytridiomycetes</taxon>
        <taxon>Spizellomycetales</taxon>
        <taxon>Powellomycetaceae</taxon>
        <taxon>Geranomyces</taxon>
    </lineage>
</organism>
<dbReference type="Pfam" id="PF26282">
    <property type="entry name" value="Ig_TRAPPC9-Trs120_3rd"/>
    <property type="match status" value="1"/>
</dbReference>
<accession>A0AAD5XPR7</accession>
<evidence type="ECO:0000259" key="4">
    <source>
        <dbReference type="Pfam" id="PF08626"/>
    </source>
</evidence>
<evidence type="ECO:0000259" key="7">
    <source>
        <dbReference type="Pfam" id="PF26282"/>
    </source>
</evidence>
<feature type="domain" description="Trs120/TRAPPC9 first Ig-like" evidence="6">
    <location>
        <begin position="747"/>
        <end position="885"/>
    </location>
</feature>
<evidence type="ECO:0000256" key="3">
    <source>
        <dbReference type="SAM" id="MobiDB-lite"/>
    </source>
</evidence>
<feature type="domain" description="Trs120/TRAPPC9 third Ig-like" evidence="7">
    <location>
        <begin position="1172"/>
        <end position="1314"/>
    </location>
</feature>
<dbReference type="Pfam" id="PF26251">
    <property type="entry name" value="TPR_TRAPPC9-Trs120"/>
    <property type="match status" value="1"/>
</dbReference>
<keyword evidence="2" id="KW-0333">Golgi apparatus</keyword>
<dbReference type="Pfam" id="PF08626">
    <property type="entry name" value="TRAPPC9-Trs120"/>
    <property type="match status" value="1"/>
</dbReference>
<dbReference type="Pfam" id="PF26254">
    <property type="entry name" value="Ig_TRAPPC9-Trs120_1st"/>
    <property type="match status" value="1"/>
</dbReference>